<evidence type="ECO:0000313" key="4">
    <source>
        <dbReference type="Proteomes" id="UP000621454"/>
    </source>
</evidence>
<dbReference type="InterPro" id="IPR002711">
    <property type="entry name" value="HNH"/>
</dbReference>
<reference evidence="3" key="2">
    <citation type="submission" date="2020-09" db="EMBL/GenBank/DDBJ databases">
        <authorList>
            <person name="Sun Q."/>
            <person name="Zhou Y."/>
        </authorList>
    </citation>
    <scope>NUCLEOTIDE SEQUENCE</scope>
    <source>
        <strain evidence="3">CGMCC 1.12827</strain>
    </source>
</reference>
<dbReference type="PANTHER" id="PTHR33877">
    <property type="entry name" value="SLL1193 PROTEIN"/>
    <property type="match status" value="1"/>
</dbReference>
<dbReference type="Proteomes" id="UP000621454">
    <property type="component" value="Unassembled WGS sequence"/>
</dbReference>
<comment type="caution">
    <text evidence="3">The sequence shown here is derived from an EMBL/GenBank/DDBJ whole genome shotgun (WGS) entry which is preliminary data.</text>
</comment>
<dbReference type="GO" id="GO:0003676">
    <property type="term" value="F:nucleic acid binding"/>
    <property type="evidence" value="ECO:0007669"/>
    <property type="project" value="InterPro"/>
</dbReference>
<dbReference type="Pfam" id="PF01844">
    <property type="entry name" value="HNH"/>
    <property type="match status" value="1"/>
</dbReference>
<feature type="domain" description="HNH nuclease" evidence="2">
    <location>
        <begin position="149"/>
        <end position="198"/>
    </location>
</feature>
<dbReference type="GO" id="GO:0004519">
    <property type="term" value="F:endonuclease activity"/>
    <property type="evidence" value="ECO:0007669"/>
    <property type="project" value="InterPro"/>
</dbReference>
<dbReference type="FunFam" id="1.10.30.50:FF:000001">
    <property type="entry name" value="HNH endonuclease"/>
    <property type="match status" value="1"/>
</dbReference>
<dbReference type="SMART" id="SM00507">
    <property type="entry name" value="HNHc"/>
    <property type="match status" value="1"/>
</dbReference>
<feature type="region of interest" description="Disordered" evidence="1">
    <location>
        <begin position="1"/>
        <end position="26"/>
    </location>
</feature>
<dbReference type="Gene3D" id="1.10.30.50">
    <property type="match status" value="1"/>
</dbReference>
<reference evidence="3" key="1">
    <citation type="journal article" date="2014" name="Int. J. Syst. Evol. Microbiol.">
        <title>Complete genome sequence of Corynebacterium casei LMG S-19264T (=DSM 44701T), isolated from a smear-ripened cheese.</title>
        <authorList>
            <consortium name="US DOE Joint Genome Institute (JGI-PGF)"/>
            <person name="Walter F."/>
            <person name="Albersmeier A."/>
            <person name="Kalinowski J."/>
            <person name="Ruckert C."/>
        </authorList>
    </citation>
    <scope>NUCLEOTIDE SEQUENCE</scope>
    <source>
        <strain evidence="3">CGMCC 1.12827</strain>
    </source>
</reference>
<gene>
    <name evidence="3" type="ORF">GCM10011489_18660</name>
</gene>
<protein>
    <recommendedName>
        <fullName evidence="2">HNH nuclease domain-containing protein</fullName>
    </recommendedName>
</protein>
<dbReference type="InterPro" id="IPR052892">
    <property type="entry name" value="NA-targeting_endonuclease"/>
</dbReference>
<proteinExistence type="predicted"/>
<accession>A0A916T5R4</accession>
<dbReference type="GO" id="GO:0008270">
    <property type="term" value="F:zinc ion binding"/>
    <property type="evidence" value="ECO:0007669"/>
    <property type="project" value="InterPro"/>
</dbReference>
<dbReference type="CDD" id="cd00085">
    <property type="entry name" value="HNHc"/>
    <property type="match status" value="1"/>
</dbReference>
<evidence type="ECO:0000256" key="1">
    <source>
        <dbReference type="SAM" id="MobiDB-lite"/>
    </source>
</evidence>
<name>A0A916T5R4_9ACTN</name>
<dbReference type="AlphaFoldDB" id="A0A916T5R4"/>
<sequence>MTRSRTQRARDVQRSSAAPKIRPTGAAVITHADGHRQSGLSDSGPGAFGHAAADHPVAAATLAAAPVPATSGSSLWGKHRVLLLNATYEPLTAISIRRAIVLVLRDRADVVHADPSAAAVHSAGVAIPIPSVIRLRHYVRVPYRAVIPMTRAALMHRDRFRCGYCGSRANTIDHVIPRSRGGTHSWDNCVACCGSCNHKKADRLLSELGWTLRTPLTPPKGRHWRLLATIKEIDPAWSRYIDVDAA</sequence>
<dbReference type="EMBL" id="BMGC01000010">
    <property type="protein sequence ID" value="GGB30751.1"/>
    <property type="molecule type" value="Genomic_DNA"/>
</dbReference>
<dbReference type="InterPro" id="IPR003615">
    <property type="entry name" value="HNH_nuc"/>
</dbReference>
<organism evidence="3 4">
    <name type="scientific">Gordonia jinhuaensis</name>
    <dbReference type="NCBI Taxonomy" id="1517702"/>
    <lineage>
        <taxon>Bacteria</taxon>
        <taxon>Bacillati</taxon>
        <taxon>Actinomycetota</taxon>
        <taxon>Actinomycetes</taxon>
        <taxon>Mycobacteriales</taxon>
        <taxon>Gordoniaceae</taxon>
        <taxon>Gordonia</taxon>
    </lineage>
</organism>
<evidence type="ECO:0000259" key="2">
    <source>
        <dbReference type="SMART" id="SM00507"/>
    </source>
</evidence>
<keyword evidence="4" id="KW-1185">Reference proteome</keyword>
<dbReference type="PANTHER" id="PTHR33877:SF2">
    <property type="entry name" value="OS07G0170200 PROTEIN"/>
    <property type="match status" value="1"/>
</dbReference>
<evidence type="ECO:0000313" key="3">
    <source>
        <dbReference type="EMBL" id="GGB30751.1"/>
    </source>
</evidence>